<dbReference type="GO" id="GO:1900150">
    <property type="term" value="P:regulation of defense response to fungus"/>
    <property type="evidence" value="ECO:0007669"/>
    <property type="project" value="InterPro"/>
</dbReference>
<organism evidence="4 5">
    <name type="scientific">Cynara cardunculus var. scolymus</name>
    <name type="common">Globe artichoke</name>
    <name type="synonym">Cynara scolymus</name>
    <dbReference type="NCBI Taxonomy" id="59895"/>
    <lineage>
        <taxon>Eukaryota</taxon>
        <taxon>Viridiplantae</taxon>
        <taxon>Streptophyta</taxon>
        <taxon>Embryophyta</taxon>
        <taxon>Tracheophyta</taxon>
        <taxon>Spermatophyta</taxon>
        <taxon>Magnoliopsida</taxon>
        <taxon>eudicotyledons</taxon>
        <taxon>Gunneridae</taxon>
        <taxon>Pentapetalae</taxon>
        <taxon>asterids</taxon>
        <taxon>campanulids</taxon>
        <taxon>Asterales</taxon>
        <taxon>Asteraceae</taxon>
        <taxon>Carduoideae</taxon>
        <taxon>Cardueae</taxon>
        <taxon>Carduinae</taxon>
        <taxon>Cynara</taxon>
    </lineage>
</organism>
<dbReference type="Pfam" id="PF11331">
    <property type="entry name" value="Zn_ribbon_12"/>
    <property type="match status" value="1"/>
</dbReference>
<gene>
    <name evidence="4" type="ORF">Ccrd_011570</name>
</gene>
<evidence type="ECO:0000313" key="4">
    <source>
        <dbReference type="EMBL" id="KVI10030.1"/>
    </source>
</evidence>
<feature type="region of interest" description="Disordered" evidence="1">
    <location>
        <begin position="545"/>
        <end position="576"/>
    </location>
</feature>
<feature type="domain" description="Enhanced disease resistance 4-like N-terminal" evidence="3">
    <location>
        <begin position="4"/>
        <end position="37"/>
    </location>
</feature>
<dbReference type="InterPro" id="IPR055126">
    <property type="entry name" value="EDR4-like_N"/>
</dbReference>
<feature type="region of interest" description="Disordered" evidence="1">
    <location>
        <begin position="652"/>
        <end position="732"/>
    </location>
</feature>
<feature type="compositionally biased region" description="Low complexity" evidence="1">
    <location>
        <begin position="697"/>
        <end position="711"/>
    </location>
</feature>
<evidence type="ECO:0000313" key="5">
    <source>
        <dbReference type="Proteomes" id="UP000243975"/>
    </source>
</evidence>
<evidence type="ECO:0000259" key="2">
    <source>
        <dbReference type="Pfam" id="PF11331"/>
    </source>
</evidence>
<evidence type="ECO:0000256" key="1">
    <source>
        <dbReference type="SAM" id="MobiDB-lite"/>
    </source>
</evidence>
<feature type="compositionally biased region" description="Basic and acidic residues" evidence="1">
    <location>
        <begin position="68"/>
        <end position="82"/>
    </location>
</feature>
<feature type="compositionally biased region" description="Polar residues" evidence="1">
    <location>
        <begin position="111"/>
        <end position="120"/>
    </location>
</feature>
<dbReference type="Proteomes" id="UP000243975">
    <property type="component" value="Unassembled WGS sequence"/>
</dbReference>
<dbReference type="AlphaFoldDB" id="A0A103YJ64"/>
<feature type="compositionally biased region" description="Polar residues" evidence="1">
    <location>
        <begin position="190"/>
        <end position="204"/>
    </location>
</feature>
<proteinExistence type="predicted"/>
<dbReference type="PANTHER" id="PTHR31105">
    <property type="entry name" value="EXTRA-LARGE G-PROTEIN-LIKE"/>
    <property type="match status" value="1"/>
</dbReference>
<feature type="compositionally biased region" description="Basic and acidic residues" evidence="1">
    <location>
        <begin position="558"/>
        <end position="573"/>
    </location>
</feature>
<dbReference type="InterPro" id="IPR021480">
    <property type="entry name" value="Zinc_ribbon_12"/>
</dbReference>
<feature type="region of interest" description="Disordered" evidence="1">
    <location>
        <begin position="375"/>
        <end position="401"/>
    </location>
</feature>
<feature type="compositionally biased region" description="Polar residues" evidence="1">
    <location>
        <begin position="49"/>
        <end position="59"/>
    </location>
</feature>
<protein>
    <submittedName>
        <fullName evidence="4">Uncharacterized protein</fullName>
    </submittedName>
</protein>
<accession>A0A103YJ64</accession>
<feature type="compositionally biased region" description="Polar residues" evidence="1">
    <location>
        <begin position="668"/>
        <end position="678"/>
    </location>
</feature>
<keyword evidence="5" id="KW-1185">Reference proteome</keyword>
<feature type="compositionally biased region" description="Basic and acidic residues" evidence="1">
    <location>
        <begin position="125"/>
        <end position="143"/>
    </location>
</feature>
<feature type="compositionally biased region" description="Basic and acidic residues" evidence="1">
    <location>
        <begin position="679"/>
        <end position="693"/>
    </location>
</feature>
<dbReference type="OMA" id="ARYEKDQ"/>
<sequence>MNTKVRLVRCPNCRNVLPEPPGVPVYKCGGCGIVLQAKKRKNGSDDQVIDSSSNQQPPVSSIGAPGHNRMDGDQDAAMKSENDTVDAPSNGMEQYSSGKRKMEQLSDDQEAASSSNQDLLVSSVDEPHRDGDHNDIHTGHEDPESLPETTTHNRMNQDHDATKMQLSGRLEEYSSGKWKTKQLSDDQEAAYSSSNQQSLVNSINEPDRNTDHNDPQSSPEAAVHNRIDPDQDHHHDHDYDQVMFPINGVLGNHKIGDEFEENSSISDFNEIEEPSREAIANIKIVRDSDGGSKSSFKSLIAEKLLDTRQKKVVYLDDDDTISEDGSADLCHRQRFERVSSAETLENGRFGGMSYYGYEGSVSSFDGNNNQILRKNHIGPKGDERHHYKRRNGHGVKDEHRSMDVRSFYGNTSPLRHGMNEFHGNPRHRSSVIPENPKMERLELLKMVRELQDQLERTNVSNAAPQIPSYRNNFSNHPGRYGQRMAYSGETTAVNRQRDGGSCYYCCPQDRHFSAQLPRQCVYCNGPPYVPTPCYSSHCSGSSSPQHHSESEFLAPVRSKPEPEDRRQRNDVRKQYRSPKKRFIRPIAGGSPWITCYRCSQLLQLPQSFLVFKRRCHSVRCGGCLKVLNFTLSNGTHVSRYYPEEMIAAPPSSEVEEYANSRADPVSCSDRSFQKSYSTETDRNGSREFIDRRKAIMSRDPSGSAGPSSSKISGRRKATSEIEEVEPAGGSPLHWLMGYASPSKVIRG</sequence>
<feature type="region of interest" description="Disordered" evidence="1">
    <location>
        <begin position="42"/>
        <end position="158"/>
    </location>
</feature>
<dbReference type="Gramene" id="KVI10030">
    <property type="protein sequence ID" value="KVI10030"/>
    <property type="gene ID" value="Ccrd_011570"/>
</dbReference>
<reference evidence="4 5" key="1">
    <citation type="journal article" date="2016" name="Sci. Rep.">
        <title>The genome sequence of the outbreeding globe artichoke constructed de novo incorporating a phase-aware low-pass sequencing strategy of F1 progeny.</title>
        <authorList>
            <person name="Scaglione D."/>
            <person name="Reyes-Chin-Wo S."/>
            <person name="Acquadro A."/>
            <person name="Froenicke L."/>
            <person name="Portis E."/>
            <person name="Beitel C."/>
            <person name="Tirone M."/>
            <person name="Mauro R."/>
            <person name="Lo Monaco A."/>
            <person name="Mauromicale G."/>
            <person name="Faccioli P."/>
            <person name="Cattivelli L."/>
            <person name="Rieseberg L."/>
            <person name="Michelmore R."/>
            <person name="Lanteri S."/>
        </authorList>
    </citation>
    <scope>NUCLEOTIDE SEQUENCE [LARGE SCALE GENOMIC DNA]</scope>
    <source>
        <strain evidence="4">2C</strain>
    </source>
</reference>
<dbReference type="Pfam" id="PF22910">
    <property type="entry name" value="EDR4-like_1st"/>
    <property type="match status" value="1"/>
</dbReference>
<feature type="compositionally biased region" description="Basic and acidic residues" evidence="1">
    <location>
        <begin position="223"/>
        <end position="238"/>
    </location>
</feature>
<dbReference type="EMBL" id="LEKV01001031">
    <property type="protein sequence ID" value="KVI10030.1"/>
    <property type="molecule type" value="Genomic_DNA"/>
</dbReference>
<comment type="caution">
    <text evidence="4">The sequence shown here is derived from an EMBL/GenBank/DDBJ whole genome shotgun (WGS) entry which is preliminary data.</text>
</comment>
<dbReference type="PANTHER" id="PTHR31105:SF38">
    <property type="entry name" value="PROTEIN ENHANCED DISEASE RESISTANCE 4"/>
    <property type="match status" value="1"/>
</dbReference>
<dbReference type="InterPro" id="IPR040244">
    <property type="entry name" value="EDR4-like"/>
</dbReference>
<feature type="compositionally biased region" description="Basic and acidic residues" evidence="1">
    <location>
        <begin position="205"/>
        <end position="214"/>
    </location>
</feature>
<feature type="domain" description="Probable zinc-ribbon" evidence="2">
    <location>
        <begin position="587"/>
        <end position="631"/>
    </location>
</feature>
<feature type="region of interest" description="Disordered" evidence="1">
    <location>
        <begin position="172"/>
        <end position="238"/>
    </location>
</feature>
<evidence type="ECO:0000259" key="3">
    <source>
        <dbReference type="Pfam" id="PF22910"/>
    </source>
</evidence>
<name>A0A103YJ64_CYNCS</name>